<dbReference type="InterPro" id="IPR027417">
    <property type="entry name" value="P-loop_NTPase"/>
</dbReference>
<dbReference type="Pfam" id="PF13604">
    <property type="entry name" value="AAA_30"/>
    <property type="match status" value="1"/>
</dbReference>
<name>A0AB39BLK2_9MICO</name>
<dbReference type="CDD" id="cd17934">
    <property type="entry name" value="DEXXQc_Upf1-like"/>
    <property type="match status" value="1"/>
</dbReference>
<evidence type="ECO:0000259" key="6">
    <source>
        <dbReference type="Pfam" id="PF13087"/>
    </source>
</evidence>
<proteinExistence type="predicted"/>
<dbReference type="NCBIfam" id="TIGR03491">
    <property type="entry name" value="TM0106 family RecB-like putative nuclease"/>
    <property type="match status" value="1"/>
</dbReference>
<dbReference type="GO" id="GO:0043139">
    <property type="term" value="F:5'-3' DNA helicase activity"/>
    <property type="evidence" value="ECO:0007669"/>
    <property type="project" value="TreeGrafter"/>
</dbReference>
<organism evidence="8">
    <name type="scientific">Herbiconiux sp. A18JL235</name>
    <dbReference type="NCBI Taxonomy" id="3152363"/>
    <lineage>
        <taxon>Bacteria</taxon>
        <taxon>Bacillati</taxon>
        <taxon>Actinomycetota</taxon>
        <taxon>Actinomycetes</taxon>
        <taxon>Micrococcales</taxon>
        <taxon>Microbacteriaceae</taxon>
        <taxon>Herbiconiux</taxon>
    </lineage>
</organism>
<keyword evidence="4" id="KW-0067">ATP-binding</keyword>
<dbReference type="GO" id="GO:0005524">
    <property type="term" value="F:ATP binding"/>
    <property type="evidence" value="ECO:0007669"/>
    <property type="project" value="UniProtKB-KW"/>
</dbReference>
<dbReference type="InterPro" id="IPR019993">
    <property type="entry name" value="RecB_nuclease_TM0106_put"/>
</dbReference>
<gene>
    <name evidence="8" type="ORF">ABFY20_08175</name>
</gene>
<dbReference type="Pfam" id="PF13087">
    <property type="entry name" value="AAA_12"/>
    <property type="match status" value="1"/>
</dbReference>
<dbReference type="PANTHER" id="PTHR43788">
    <property type="entry name" value="DNA2/NAM7 HELICASE FAMILY MEMBER"/>
    <property type="match status" value="1"/>
</dbReference>
<evidence type="ECO:0000256" key="3">
    <source>
        <dbReference type="ARBA" id="ARBA00022806"/>
    </source>
</evidence>
<evidence type="ECO:0000259" key="7">
    <source>
        <dbReference type="Pfam" id="PF13482"/>
    </source>
</evidence>
<dbReference type="GO" id="GO:0016787">
    <property type="term" value="F:hydrolase activity"/>
    <property type="evidence" value="ECO:0007669"/>
    <property type="project" value="UniProtKB-KW"/>
</dbReference>
<accession>A0AB39BLK2</accession>
<dbReference type="AlphaFoldDB" id="A0AB39BLK2"/>
<evidence type="ECO:0000256" key="1">
    <source>
        <dbReference type="ARBA" id="ARBA00022741"/>
    </source>
</evidence>
<keyword evidence="3" id="KW-0347">Helicase</keyword>
<reference evidence="8" key="1">
    <citation type="submission" date="2024-05" db="EMBL/GenBank/DDBJ databases">
        <title>Herbiconiux sp. A18JL235.</title>
        <authorList>
            <person name="Zhang G."/>
        </authorList>
    </citation>
    <scope>NUCLEOTIDE SEQUENCE</scope>
    <source>
        <strain evidence="8">A18JL235</strain>
    </source>
</reference>
<evidence type="ECO:0000256" key="4">
    <source>
        <dbReference type="ARBA" id="ARBA00022840"/>
    </source>
</evidence>
<dbReference type="Gene3D" id="3.40.50.300">
    <property type="entry name" value="P-loop containing nucleotide triphosphate hydrolases"/>
    <property type="match status" value="2"/>
</dbReference>
<feature type="region of interest" description="Disordered" evidence="5">
    <location>
        <begin position="537"/>
        <end position="562"/>
    </location>
</feature>
<dbReference type="RefSeq" id="WP_368499438.1">
    <property type="nucleotide sequence ID" value="NZ_CP162511.1"/>
</dbReference>
<dbReference type="InterPro" id="IPR047187">
    <property type="entry name" value="SF1_C_Upf1"/>
</dbReference>
<evidence type="ECO:0000313" key="8">
    <source>
        <dbReference type="EMBL" id="XDI07062.1"/>
    </source>
</evidence>
<dbReference type="InterPro" id="IPR050534">
    <property type="entry name" value="Coronavir_polyprotein_1ab"/>
</dbReference>
<dbReference type="InterPro" id="IPR012337">
    <property type="entry name" value="RNaseH-like_sf"/>
</dbReference>
<dbReference type="EMBL" id="CP162511">
    <property type="protein sequence ID" value="XDI07062.1"/>
    <property type="molecule type" value="Genomic_DNA"/>
</dbReference>
<feature type="domain" description="DNA2/NAM7 helicase-like C-terminal" evidence="6">
    <location>
        <begin position="1002"/>
        <end position="1183"/>
    </location>
</feature>
<dbReference type="InterPro" id="IPR038720">
    <property type="entry name" value="YprB_RNase_H-like_dom"/>
</dbReference>
<feature type="domain" description="YprB ribonuclease H-like" evidence="7">
    <location>
        <begin position="331"/>
        <end position="530"/>
    </location>
</feature>
<evidence type="ECO:0000256" key="5">
    <source>
        <dbReference type="SAM" id="MobiDB-lite"/>
    </source>
</evidence>
<dbReference type="Pfam" id="PF13482">
    <property type="entry name" value="RNase_H_2"/>
    <property type="match status" value="1"/>
</dbReference>
<dbReference type="SUPFAM" id="SSF52540">
    <property type="entry name" value="P-loop containing nucleoside triphosphate hydrolases"/>
    <property type="match status" value="1"/>
</dbReference>
<keyword evidence="2" id="KW-0378">Hydrolase</keyword>
<keyword evidence="1" id="KW-0547">Nucleotide-binding</keyword>
<dbReference type="PANTHER" id="PTHR43788:SF8">
    <property type="entry name" value="DNA-BINDING PROTEIN SMUBP-2"/>
    <property type="match status" value="1"/>
</dbReference>
<sequence>MIVVDGPVVFYSATDLTAAARCEFNLVRRLDAKLGRVETPPDPDDPMLERAARLGDRHEERVLEQYRERFGPYRPDEGRGVAEIDRPERAFPDGLETAKEESLAALRAGADVVFQAAFFDGRFLGYADFLVRVEGGEGEAPRYAVFDTKLARRAKVTALLQVAAYADQLERSGIPVEQQVHLLLGDGSTSSHALRDILPVYLDRRERLERLLDSRLDEEAVQWGDPRYTACGRCEVCQPEVELHRDLLLVAGMRPSQRERLRAAGITTIDELAASTGAVPALAASTLESLRDQARMQAAPPAGLPSAGGLVYRVYDPAPLGALPEPDEGDIFFDFEGDPLYTEGDGHDWGLDYLFGLVEHDPVVPGATVFRPFWAHDHAEEKAALVAFLDHVTARLRRHPGLHVYHYANYERAHLQSLCARHGVGEEQLDELLRRGVLVDLYPLVKKSIRVGSPSYGLKKLEPLYMGDRYRASEVTTGADSITAYVHYAQLREAGRTDPVAAAEAVEQLRQIADYNEYDCVSTLGLRDWLRDRAAENGVRPDPPVSPPEPSDEEEVAPPSRSEIEAAFEPSALHEALQAWIGHLPAGRASDGGADGDRTADQTALALAAAAIDYHRREEKSFWWEHYNRLDQPVEEWAESRDVLVVSAARVDDEWSSDGARRAERRLVRLRGELAPGSRLEAGASRRFVVYDPPHPWPSPRSRASERVAHDRTLITDVTVATDGATVYHLEEALPVGGERYRATPLAVVPARPPMTAPLQAAITSWGRALATALPAFPADAAVDLLRRIPPRRRDGGGPEPVGPDGMPGAIRDTLLALDDSYLAVQGPPGTGKTYTGARVIAELVRDHGWTVGVVGQSHAVVENMLGAVVRAGLDAGSVAKVDEQENTPYTALPKRPNGLGRYLHEAADAGRGVVVGGTAWDFTNVGRVPRRRLDLLVVDEAGQYSLANTIAVSVAARNLLLLGDPQQLPQVSQGVHPEAVDSSALGWLSDGHDVLPANLGYFLDRSWRMHPAVCAPVSELSYEGALHSKLPETTDRSLEGVAPGLTVHPVVHHGDSTSSVAEAETVVQIVRSVLGHRWLDGDAVAGGGDRVETGRDGDGARPLGVDDVIVVAPYNAQVETVRAALAAAGLEGVPVGTVDKFQGREAVVAIVSLAASSAAEVPRGMEFLLMKNRLNVAISRAMWAAHLVFSPALADHLPYDARELATLSAFLRLSRAAPSDPAPSG</sequence>
<dbReference type="SUPFAM" id="SSF53098">
    <property type="entry name" value="Ribonuclease H-like"/>
    <property type="match status" value="1"/>
</dbReference>
<dbReference type="CDD" id="cd18808">
    <property type="entry name" value="SF1_C_Upf1"/>
    <property type="match status" value="1"/>
</dbReference>
<protein>
    <submittedName>
        <fullName evidence="8">TM0106 family RecB-like putative nuclease</fullName>
    </submittedName>
</protein>
<dbReference type="InterPro" id="IPR041679">
    <property type="entry name" value="DNA2/NAM7-like_C"/>
</dbReference>
<evidence type="ECO:0000256" key="2">
    <source>
        <dbReference type="ARBA" id="ARBA00022801"/>
    </source>
</evidence>
<feature type="region of interest" description="Disordered" evidence="5">
    <location>
        <begin position="789"/>
        <end position="808"/>
    </location>
</feature>